<dbReference type="HOGENOM" id="CLU_1897566_0_0_1"/>
<reference evidence="1 2" key="1">
    <citation type="journal article" date="2014" name="BMC Genomics">
        <title>Comparative genome sequencing reveals chemotype-specific gene clusters in the toxigenic black mold Stachybotrys.</title>
        <authorList>
            <person name="Semeiks J."/>
            <person name="Borek D."/>
            <person name="Otwinowski Z."/>
            <person name="Grishin N.V."/>
        </authorList>
    </citation>
    <scope>NUCLEOTIDE SEQUENCE [LARGE SCALE GENOMIC DNA]</scope>
    <source>
        <strain evidence="2">CBS 109288 / IBT 7711</strain>
    </source>
</reference>
<evidence type="ECO:0000313" key="2">
    <source>
        <dbReference type="Proteomes" id="UP000028045"/>
    </source>
</evidence>
<sequence>MVARPSQQLRNTVSMLRSPSFGPTLLATAQQCLHAAQPIFRSHSFGPAGLNRGIYYADSCQDPSEDLDESTFASATFAGTGVYKGKETMLWKNSNAYYKGPDSKEWQPMRDTGQWTLKEGWLAYLSGGEIKKKT</sequence>
<dbReference type="EMBL" id="KL647379">
    <property type="protein sequence ID" value="KEY75299.1"/>
    <property type="molecule type" value="Genomic_DNA"/>
</dbReference>
<accession>A0A084BCM0</accession>
<evidence type="ECO:0000313" key="1">
    <source>
        <dbReference type="EMBL" id="KEY75299.1"/>
    </source>
</evidence>
<dbReference type="OrthoDB" id="10467973at2759"/>
<name>A0A084BCM0_STACB</name>
<protein>
    <submittedName>
        <fullName evidence="1">Uncharacterized protein</fullName>
    </submittedName>
</protein>
<proteinExistence type="predicted"/>
<organism evidence="1 2">
    <name type="scientific">Stachybotrys chartarum (strain CBS 109288 / IBT 7711)</name>
    <name type="common">Toxic black mold</name>
    <name type="synonym">Stilbospora chartarum</name>
    <dbReference type="NCBI Taxonomy" id="1280523"/>
    <lineage>
        <taxon>Eukaryota</taxon>
        <taxon>Fungi</taxon>
        <taxon>Dikarya</taxon>
        <taxon>Ascomycota</taxon>
        <taxon>Pezizomycotina</taxon>
        <taxon>Sordariomycetes</taxon>
        <taxon>Hypocreomycetidae</taxon>
        <taxon>Hypocreales</taxon>
        <taxon>Stachybotryaceae</taxon>
        <taxon>Stachybotrys</taxon>
    </lineage>
</organism>
<keyword evidence="2" id="KW-1185">Reference proteome</keyword>
<gene>
    <name evidence="1" type="ORF">S7711_11298</name>
</gene>
<dbReference type="Proteomes" id="UP000028045">
    <property type="component" value="Unassembled WGS sequence"/>
</dbReference>
<dbReference type="AlphaFoldDB" id="A0A084BCM0"/>